<feature type="region of interest" description="Disordered" evidence="1">
    <location>
        <begin position="138"/>
        <end position="239"/>
    </location>
</feature>
<feature type="compositionally biased region" description="Polar residues" evidence="1">
    <location>
        <begin position="183"/>
        <end position="198"/>
    </location>
</feature>
<feature type="compositionally biased region" description="Gly residues" evidence="1">
    <location>
        <begin position="150"/>
        <end position="165"/>
    </location>
</feature>
<accession>A0A1Y2IBQ6</accession>
<dbReference type="EMBL" id="KZ084137">
    <property type="protein sequence ID" value="OSC98549.1"/>
    <property type="molecule type" value="Genomic_DNA"/>
</dbReference>
<protein>
    <submittedName>
        <fullName evidence="2">Uncharacterized protein</fullName>
    </submittedName>
</protein>
<name>A0A1Y2IBQ6_TRAC3</name>
<organism evidence="2 3">
    <name type="scientific">Trametes coccinea (strain BRFM310)</name>
    <name type="common">Pycnoporus coccineus</name>
    <dbReference type="NCBI Taxonomy" id="1353009"/>
    <lineage>
        <taxon>Eukaryota</taxon>
        <taxon>Fungi</taxon>
        <taxon>Dikarya</taxon>
        <taxon>Basidiomycota</taxon>
        <taxon>Agaricomycotina</taxon>
        <taxon>Agaricomycetes</taxon>
        <taxon>Polyporales</taxon>
        <taxon>Polyporaceae</taxon>
        <taxon>Trametes</taxon>
    </lineage>
</organism>
<evidence type="ECO:0000313" key="3">
    <source>
        <dbReference type="Proteomes" id="UP000193067"/>
    </source>
</evidence>
<proteinExistence type="predicted"/>
<feature type="region of interest" description="Disordered" evidence="1">
    <location>
        <begin position="278"/>
        <end position="307"/>
    </location>
</feature>
<feature type="compositionally biased region" description="Pro residues" evidence="1">
    <location>
        <begin position="222"/>
        <end position="233"/>
    </location>
</feature>
<evidence type="ECO:0000313" key="2">
    <source>
        <dbReference type="EMBL" id="OSC98549.1"/>
    </source>
</evidence>
<dbReference type="Proteomes" id="UP000193067">
    <property type="component" value="Unassembled WGS sequence"/>
</dbReference>
<dbReference type="AlphaFoldDB" id="A0A1Y2IBQ6"/>
<evidence type="ECO:0000256" key="1">
    <source>
        <dbReference type="SAM" id="MobiDB-lite"/>
    </source>
</evidence>
<keyword evidence="3" id="KW-1185">Reference proteome</keyword>
<gene>
    <name evidence="2" type="ORF">PYCCODRAFT_1471019</name>
</gene>
<sequence length="362" mass="38820">MALRLSVCSLPHSSERSKDSFRLSVPPDHLFFCHYLLLLLRHHIAVDIVRYYSLPHPSNDCHCSLPSFSFITSLSSIGILNCCYSLAGLSDNHNTLCGMQLSSKGGQHISVCHIRHTSSRADLELLPHSDITPSAENIARTLPPCKSVRGRGGSRGGARGTGRGGLAAPSPVTTRAPKPPAVLSSTAHRQLGLPSQTPGGDARRLVHTPSSTYAQGPTPGTMRPPPSPSPPAPRSLNNPFQSRLQQPQVVAKIAYPFGSHGGGQPVASIKLPNPQAQAPAAANNVGNHHLPWKTGGSTGAAASGFQPPLTRHQEEHTINLDGRYHEGQQHIIEEGEPELEYAYAWEQGEENPELLQFLLTGT</sequence>
<reference evidence="2 3" key="1">
    <citation type="journal article" date="2015" name="Biotechnol. Biofuels">
        <title>Enhanced degradation of softwood versus hardwood by the white-rot fungus Pycnoporus coccineus.</title>
        <authorList>
            <person name="Couturier M."/>
            <person name="Navarro D."/>
            <person name="Chevret D."/>
            <person name="Henrissat B."/>
            <person name="Piumi F."/>
            <person name="Ruiz-Duenas F.J."/>
            <person name="Martinez A.T."/>
            <person name="Grigoriev I.V."/>
            <person name="Riley R."/>
            <person name="Lipzen A."/>
            <person name="Berrin J.G."/>
            <person name="Master E.R."/>
            <person name="Rosso M.N."/>
        </authorList>
    </citation>
    <scope>NUCLEOTIDE SEQUENCE [LARGE SCALE GENOMIC DNA]</scope>
    <source>
        <strain evidence="2 3">BRFM310</strain>
    </source>
</reference>